<organism evidence="1 2">
    <name type="scientific">Acrobeloides nanus</name>
    <dbReference type="NCBI Taxonomy" id="290746"/>
    <lineage>
        <taxon>Eukaryota</taxon>
        <taxon>Metazoa</taxon>
        <taxon>Ecdysozoa</taxon>
        <taxon>Nematoda</taxon>
        <taxon>Chromadorea</taxon>
        <taxon>Rhabditida</taxon>
        <taxon>Tylenchina</taxon>
        <taxon>Cephalobomorpha</taxon>
        <taxon>Cephaloboidea</taxon>
        <taxon>Cephalobidae</taxon>
        <taxon>Acrobeloides</taxon>
    </lineage>
</organism>
<dbReference type="WBParaSite" id="ACRNAN_scaffold7614.g25893.t1">
    <property type="protein sequence ID" value="ACRNAN_scaffold7614.g25893.t1"/>
    <property type="gene ID" value="ACRNAN_scaffold7614.g25893"/>
</dbReference>
<dbReference type="Proteomes" id="UP000887540">
    <property type="component" value="Unplaced"/>
</dbReference>
<dbReference type="AlphaFoldDB" id="A0A914EF18"/>
<keyword evidence="1" id="KW-1185">Reference proteome</keyword>
<proteinExistence type="predicted"/>
<reference evidence="2" key="1">
    <citation type="submission" date="2022-11" db="UniProtKB">
        <authorList>
            <consortium name="WormBaseParasite"/>
        </authorList>
    </citation>
    <scope>IDENTIFICATION</scope>
</reference>
<evidence type="ECO:0000313" key="2">
    <source>
        <dbReference type="WBParaSite" id="ACRNAN_scaffold7614.g25893.t1"/>
    </source>
</evidence>
<protein>
    <submittedName>
        <fullName evidence="2">Uncharacterized protein</fullName>
    </submittedName>
</protein>
<name>A0A914EF18_9BILA</name>
<evidence type="ECO:0000313" key="1">
    <source>
        <dbReference type="Proteomes" id="UP000887540"/>
    </source>
</evidence>
<accession>A0A914EF18</accession>
<sequence length="106" mass="12182">MSQIEAPDDFADILCSISGLKEVLREINIEKFLVSAIANNLCESNIELVNDLKNKVKEMEEIQEFSISILEALRDGWKMCICCFHYLYIENDEAYFLLLVTFIPLG</sequence>